<dbReference type="Proteomes" id="UP000274271">
    <property type="component" value="Unassembled WGS sequence"/>
</dbReference>
<dbReference type="RefSeq" id="WP_124910580.1">
    <property type="nucleotide sequence ID" value="NZ_RQJP01000008.1"/>
</dbReference>
<dbReference type="SUPFAM" id="SSF110296">
    <property type="entry name" value="Oligoxyloglucan reducing end-specific cellobiohydrolase"/>
    <property type="match status" value="1"/>
</dbReference>
<evidence type="ECO:0000313" key="1">
    <source>
        <dbReference type="EMBL" id="RRB09839.1"/>
    </source>
</evidence>
<evidence type="ECO:0000313" key="2">
    <source>
        <dbReference type="Proteomes" id="UP000274271"/>
    </source>
</evidence>
<dbReference type="EMBL" id="RQJP01000008">
    <property type="protein sequence ID" value="RRB09839.1"/>
    <property type="molecule type" value="Genomic_DNA"/>
</dbReference>
<proteinExistence type="predicted"/>
<sequence>MDVSSKYFALLRAPGPDVIRHMWRFLLDIHRVGKLRELASFILWEISHRLYVYQVSNRYIKFTDHACLSITNECTSSTGDLISSPFLTENGLCFRAVAIDWKYCLQTTDGFWLGCRYSHLNALYGSDDESQSAVLVYEFPHPITSLFISRQNVLFVCSSGMVYKSDDRGASFKPVLQLSSTISYFLFNNGMTELPDGSLMIGEYGSIWQGRTWQNLAFLYSSTDGGNAWESSDFLIRQGVNKHVHLVKYCALLNSVLLTDGDNKKQLWMNAALAQPEPDQPENGWRLLTKYHHQTGGYTSMAETATGVLFGSDYLGGTNFIVKTTDARRFEKQVLPDPYRRSPVMNMVTRHSPAGTEIWAASYSCLSDNARSLIMCTKDAEKTWTRVLDFDGTKNEVRLVNSSRDRSDALFISVTEFGGNEAQHRHRVYKLERTGRNAPC</sequence>
<comment type="caution">
    <text evidence="1">The sequence shown here is derived from an EMBL/GenBank/DDBJ whole genome shotgun (WGS) entry which is preliminary data.</text>
</comment>
<gene>
    <name evidence="1" type="ORF">EHT87_30425</name>
</gene>
<accession>A0A3P1C976</accession>
<reference evidence="1 2" key="1">
    <citation type="submission" date="2018-11" db="EMBL/GenBank/DDBJ databases">
        <authorList>
            <person name="Zhou Z."/>
            <person name="Wang G."/>
        </authorList>
    </citation>
    <scope>NUCLEOTIDE SEQUENCE [LARGE SCALE GENOMIC DNA]</scope>
    <source>
        <strain evidence="1 2">KCTC42998</strain>
    </source>
</reference>
<dbReference type="InterPro" id="IPR015943">
    <property type="entry name" value="WD40/YVTN_repeat-like_dom_sf"/>
</dbReference>
<dbReference type="OrthoDB" id="1274791at2"/>
<protein>
    <submittedName>
        <fullName evidence="1">Exo-alpha-sialidase</fullName>
    </submittedName>
</protein>
<organism evidence="1 2">
    <name type="scientific">Larkinella knui</name>
    <dbReference type="NCBI Taxonomy" id="2025310"/>
    <lineage>
        <taxon>Bacteria</taxon>
        <taxon>Pseudomonadati</taxon>
        <taxon>Bacteroidota</taxon>
        <taxon>Cytophagia</taxon>
        <taxon>Cytophagales</taxon>
        <taxon>Spirosomataceae</taxon>
        <taxon>Larkinella</taxon>
    </lineage>
</organism>
<dbReference type="AlphaFoldDB" id="A0A3P1C976"/>
<keyword evidence="2" id="KW-1185">Reference proteome</keyword>
<name>A0A3P1C976_9BACT</name>
<dbReference type="Gene3D" id="2.130.10.10">
    <property type="entry name" value="YVTN repeat-like/Quinoprotein amine dehydrogenase"/>
    <property type="match status" value="1"/>
</dbReference>
<dbReference type="CDD" id="cd15482">
    <property type="entry name" value="Sialidase_non-viral"/>
    <property type="match status" value="1"/>
</dbReference>